<gene>
    <name evidence="2" type="primary">LOC111478520</name>
</gene>
<evidence type="ECO:0000313" key="2">
    <source>
        <dbReference type="RefSeq" id="XP_022978581.1"/>
    </source>
</evidence>
<reference evidence="2" key="1">
    <citation type="submission" date="2025-08" db="UniProtKB">
        <authorList>
            <consortium name="RefSeq"/>
        </authorList>
    </citation>
    <scope>IDENTIFICATION</scope>
    <source>
        <tissue evidence="2">Young leaves</tissue>
    </source>
</reference>
<dbReference type="GeneID" id="111478520"/>
<dbReference type="KEGG" id="cmax:111478520"/>
<name>A0A6J1IN38_CUCMA</name>
<proteinExistence type="predicted"/>
<evidence type="ECO:0000313" key="1">
    <source>
        <dbReference type="Proteomes" id="UP000504608"/>
    </source>
</evidence>
<sequence length="84" mass="9999">MTRTRMWGSYDIWDPLCRLNCSCFYILLVPMLFVRHGFQCTIIWSCVSCLSSSQQLMVQRNYTRTSCILSSLGIRSWGRFQMKW</sequence>
<dbReference type="AlphaFoldDB" id="A0A6J1IN38"/>
<protein>
    <submittedName>
        <fullName evidence="2">Uncharacterized protein LOC111478520 isoform X1</fullName>
    </submittedName>
</protein>
<dbReference type="Proteomes" id="UP000504608">
    <property type="component" value="Unplaced"/>
</dbReference>
<accession>A0A6J1IN38</accession>
<dbReference type="RefSeq" id="XP_022978581.1">
    <property type="nucleotide sequence ID" value="XM_023122813.1"/>
</dbReference>
<organism evidence="1 2">
    <name type="scientific">Cucurbita maxima</name>
    <name type="common">Pumpkin</name>
    <name type="synonym">Winter squash</name>
    <dbReference type="NCBI Taxonomy" id="3661"/>
    <lineage>
        <taxon>Eukaryota</taxon>
        <taxon>Viridiplantae</taxon>
        <taxon>Streptophyta</taxon>
        <taxon>Embryophyta</taxon>
        <taxon>Tracheophyta</taxon>
        <taxon>Spermatophyta</taxon>
        <taxon>Magnoliopsida</taxon>
        <taxon>eudicotyledons</taxon>
        <taxon>Gunneridae</taxon>
        <taxon>Pentapetalae</taxon>
        <taxon>rosids</taxon>
        <taxon>fabids</taxon>
        <taxon>Cucurbitales</taxon>
        <taxon>Cucurbitaceae</taxon>
        <taxon>Cucurbiteae</taxon>
        <taxon>Cucurbita</taxon>
    </lineage>
</organism>
<keyword evidence="1" id="KW-1185">Reference proteome</keyword>